<dbReference type="PANTHER" id="PTHR48421:SF1">
    <property type="entry name" value="MYCBP-ASSOCIATED PROTEIN"/>
    <property type="match status" value="1"/>
</dbReference>
<keyword evidence="2" id="KW-1185">Reference proteome</keyword>
<accession>A0A5E4R2G5</accession>
<name>A0A5E4R2G5_9NEOP</name>
<sequence>MSYYKQANKIKFDNNLDPDKELLEWEKWIQIRKEETEHLSRKLKRPPVDLTMNIVEKVREDKERKTVLEHAQIETKPKVRGFLWEQPQRLKQSCDCQPVYEVQRTRAEMGRPRIIEHISVPKYVQETDKCITGVPERKPCTQLDSEYIKYRDKRENELKEKVDKLNPYKSAMENLMVKGSNPKPRPPTPPVLPILSYSLVLNQEEEASVSIYALRINNSIFYKEVPGQSFTYLKALQQEPWHESCTSWSYYFNTPINRACRSKILLKNIGTVSLKYCWRSIKRSLPFIPMENMEQVFFFNKNEDLIYPGQSKELCVTFVSSQPGIYNESWELCTTNVCFFDLLTEKFTFNYTADSVEPIERLRKRGKNLEVKIGRIAIRNNIRSIIMEIIRKSVTIEPEKYPYKKLLLEREMFIMKNPVCFYHQTEVLKMSEIYTQMHPGEVWDLSIASWRKAMMGKEFEERMMYYEILQKSHMDLLKPWYEGEELLAEKYRAVKLLLGNLADRIDHEYYNIMNEIFYSQSQPNILSASNLTITGSMRFWKSAGNFIDRNIFYLRVHEHVATTIETCAGVLSSIDLNRWIKFDFCRA</sequence>
<protein>
    <recommendedName>
        <fullName evidence="3">MYCBP-associated protein</fullName>
    </recommendedName>
</protein>
<evidence type="ECO:0000313" key="2">
    <source>
        <dbReference type="Proteomes" id="UP000324832"/>
    </source>
</evidence>
<dbReference type="AlphaFoldDB" id="A0A5E4R2G5"/>
<dbReference type="EMBL" id="FZQP02006882">
    <property type="protein sequence ID" value="VVD04681.1"/>
    <property type="molecule type" value="Genomic_DNA"/>
</dbReference>
<dbReference type="Proteomes" id="UP000324832">
    <property type="component" value="Unassembled WGS sequence"/>
</dbReference>
<dbReference type="Pfam" id="PF14646">
    <property type="entry name" value="MYCBPAP"/>
    <property type="match status" value="1"/>
</dbReference>
<dbReference type="PANTHER" id="PTHR48421">
    <property type="entry name" value="MYCBP-ASSOCIATED PROTEIN"/>
    <property type="match status" value="1"/>
</dbReference>
<reference evidence="1 2" key="1">
    <citation type="submission" date="2017-07" db="EMBL/GenBank/DDBJ databases">
        <authorList>
            <person name="Talla V."/>
            <person name="Backstrom N."/>
        </authorList>
    </citation>
    <scope>NUCLEOTIDE SEQUENCE [LARGE SCALE GENOMIC DNA]</scope>
</reference>
<evidence type="ECO:0000313" key="1">
    <source>
        <dbReference type="EMBL" id="VVD04681.1"/>
    </source>
</evidence>
<dbReference type="InterPro" id="IPR013783">
    <property type="entry name" value="Ig-like_fold"/>
</dbReference>
<dbReference type="Gene3D" id="2.60.40.10">
    <property type="entry name" value="Immunoglobulins"/>
    <property type="match status" value="1"/>
</dbReference>
<proteinExistence type="predicted"/>
<evidence type="ECO:0008006" key="3">
    <source>
        <dbReference type="Google" id="ProtNLM"/>
    </source>
</evidence>
<organism evidence="1 2">
    <name type="scientific">Leptidea sinapis</name>
    <dbReference type="NCBI Taxonomy" id="189913"/>
    <lineage>
        <taxon>Eukaryota</taxon>
        <taxon>Metazoa</taxon>
        <taxon>Ecdysozoa</taxon>
        <taxon>Arthropoda</taxon>
        <taxon>Hexapoda</taxon>
        <taxon>Insecta</taxon>
        <taxon>Pterygota</taxon>
        <taxon>Neoptera</taxon>
        <taxon>Endopterygota</taxon>
        <taxon>Lepidoptera</taxon>
        <taxon>Glossata</taxon>
        <taxon>Ditrysia</taxon>
        <taxon>Papilionoidea</taxon>
        <taxon>Pieridae</taxon>
        <taxon>Dismorphiinae</taxon>
        <taxon>Leptidea</taxon>
    </lineage>
</organism>
<gene>
    <name evidence="1" type="ORF">LSINAPIS_LOCUS14384</name>
</gene>
<dbReference type="InterPro" id="IPR032707">
    <property type="entry name" value="MYCBPAP"/>
</dbReference>